<dbReference type="Proteomes" id="UP001732700">
    <property type="component" value="Chromosome 6C"/>
</dbReference>
<organism evidence="1 2">
    <name type="scientific">Avena sativa</name>
    <name type="common">Oat</name>
    <dbReference type="NCBI Taxonomy" id="4498"/>
    <lineage>
        <taxon>Eukaryota</taxon>
        <taxon>Viridiplantae</taxon>
        <taxon>Streptophyta</taxon>
        <taxon>Embryophyta</taxon>
        <taxon>Tracheophyta</taxon>
        <taxon>Spermatophyta</taxon>
        <taxon>Magnoliopsida</taxon>
        <taxon>Liliopsida</taxon>
        <taxon>Poales</taxon>
        <taxon>Poaceae</taxon>
        <taxon>BOP clade</taxon>
        <taxon>Pooideae</taxon>
        <taxon>Poodae</taxon>
        <taxon>Poeae</taxon>
        <taxon>Poeae Chloroplast Group 1 (Aveneae type)</taxon>
        <taxon>Aveninae</taxon>
        <taxon>Avena</taxon>
    </lineage>
</organism>
<reference evidence="1" key="1">
    <citation type="submission" date="2021-05" db="EMBL/GenBank/DDBJ databases">
        <authorList>
            <person name="Scholz U."/>
            <person name="Mascher M."/>
            <person name="Fiebig A."/>
        </authorList>
    </citation>
    <scope>NUCLEOTIDE SEQUENCE [LARGE SCALE GENOMIC DNA]</scope>
</reference>
<accession>A0ACD5Z1T8</accession>
<keyword evidence="2" id="KW-1185">Reference proteome</keyword>
<sequence>MQHHQGGAGYPYGPPLTATATVPLSAATVSVSSAPCQSPSPMPPQPTGTNFEELAAAVSTGGGAVNFHGEDDMPAVDVGCERGGSEAGAGAGGSGSRWPREETLALIRIRSEMDAAFRNAAVKSLLWEEVCRKLAELGYSRSAKKCKEKFENVDKYYKRTKEGRAGRQDGKSYRFFSELEALHAAAAAPQQNQATSTTVMTTAACTTAVPRDPQQLAVASQMAPTVLAHPGPGAGLLPDLSFSSDSGSDSDDESEEEEDDDQPGGGQEGSGKLTTGGGDFDGRDRTVMALFERMVKRIMEKQEASQRLFLDTLEKWEGDRTAREEAWRRQELARMNREREQHARERAASAARDAALVAFLQRFGGNSPMPVQTAAHGLDASATSLQLVVAPPLKAEESSRFGVAGRESSGGLSRWPKEEVEALIQLRMEKDEHYQGMATGAKGPLWEDIAAGMQRIGYNRSSKRCKEKWENINKYFKKVKESRKRRPEDSKTCPYFHQLDAIYRKKQFIVRGCGGGGGSSTATGNTTATITASEQENAWRELQGKMSNDSDKRDIVEGCLHAPPPGNGEPSAATPVLDAIATNKKAEENMTMATEANMQSRQKELTTPDETDSDDIEGNYTDEGDDDSNEDGKVKYMIEFQKSKDSGSSNTPDTATAETVVASSAPTSSTFLAVQ</sequence>
<evidence type="ECO:0000313" key="2">
    <source>
        <dbReference type="Proteomes" id="UP001732700"/>
    </source>
</evidence>
<protein>
    <submittedName>
        <fullName evidence="1">Uncharacterized protein</fullName>
    </submittedName>
</protein>
<reference evidence="1" key="2">
    <citation type="submission" date="2025-09" db="UniProtKB">
        <authorList>
            <consortium name="EnsemblPlants"/>
        </authorList>
    </citation>
    <scope>IDENTIFICATION</scope>
</reference>
<name>A0ACD5Z1T8_AVESA</name>
<dbReference type="EnsemblPlants" id="AVESA.00010b.r2.6CG1081030.1">
    <property type="protein sequence ID" value="AVESA.00010b.r2.6CG1081030.1.CDS"/>
    <property type="gene ID" value="AVESA.00010b.r2.6CG1081030"/>
</dbReference>
<evidence type="ECO:0000313" key="1">
    <source>
        <dbReference type="EnsemblPlants" id="AVESA.00010b.r2.6CG1081030.1.CDS"/>
    </source>
</evidence>
<proteinExistence type="predicted"/>